<keyword evidence="4" id="KW-1133">Transmembrane helix</keyword>
<dbReference type="InterPro" id="IPR011043">
    <property type="entry name" value="Gal_Oxase/kelch_b-propeller"/>
</dbReference>
<gene>
    <name evidence="5" type="ORF">BGZ96_000543</name>
</gene>
<evidence type="ECO:0000256" key="2">
    <source>
        <dbReference type="ARBA" id="ARBA00022737"/>
    </source>
</evidence>
<proteinExistence type="predicted"/>
<evidence type="ECO:0000313" key="5">
    <source>
        <dbReference type="EMBL" id="KAG0282381.1"/>
    </source>
</evidence>
<dbReference type="Gene3D" id="2.120.10.80">
    <property type="entry name" value="Kelch-type beta propeller"/>
    <property type="match status" value="1"/>
</dbReference>
<feature type="region of interest" description="Disordered" evidence="3">
    <location>
        <begin position="174"/>
        <end position="202"/>
    </location>
</feature>
<dbReference type="EMBL" id="JAAAIM010001076">
    <property type="protein sequence ID" value="KAG0282381.1"/>
    <property type="molecule type" value="Genomic_DNA"/>
</dbReference>
<feature type="region of interest" description="Disordered" evidence="3">
    <location>
        <begin position="283"/>
        <end position="309"/>
    </location>
</feature>
<dbReference type="PANTHER" id="PTHR46093:SF18">
    <property type="entry name" value="FIBRONECTIN TYPE-III DOMAIN-CONTAINING PROTEIN"/>
    <property type="match status" value="1"/>
</dbReference>
<comment type="caution">
    <text evidence="5">The sequence shown here is derived from an EMBL/GenBank/DDBJ whole genome shotgun (WGS) entry which is preliminary data.</text>
</comment>
<dbReference type="PANTHER" id="PTHR46093">
    <property type="entry name" value="ACYL-COA-BINDING DOMAIN-CONTAINING PROTEIN 5"/>
    <property type="match status" value="1"/>
</dbReference>
<evidence type="ECO:0008006" key="7">
    <source>
        <dbReference type="Google" id="ProtNLM"/>
    </source>
</evidence>
<reference evidence="5 6" key="1">
    <citation type="journal article" date="2020" name="Fungal Divers.">
        <title>Resolving the Mortierellaceae phylogeny through synthesis of multi-gene phylogenetics and phylogenomics.</title>
        <authorList>
            <person name="Vandepol N."/>
            <person name="Liber J."/>
            <person name="Desiro A."/>
            <person name="Na H."/>
            <person name="Kennedy M."/>
            <person name="Barry K."/>
            <person name="Grigoriev I.V."/>
            <person name="Miller A.N."/>
            <person name="O'Donnell K."/>
            <person name="Stajich J.E."/>
            <person name="Bonito G."/>
        </authorList>
    </citation>
    <scope>NUCLEOTIDE SEQUENCE [LARGE SCALE GENOMIC DNA]</scope>
    <source>
        <strain evidence="5 6">AD045</strain>
    </source>
</reference>
<keyword evidence="6" id="KW-1185">Reference proteome</keyword>
<feature type="region of interest" description="Disordered" evidence="3">
    <location>
        <begin position="348"/>
        <end position="379"/>
    </location>
</feature>
<feature type="compositionally biased region" description="Polar residues" evidence="3">
    <location>
        <begin position="283"/>
        <end position="296"/>
    </location>
</feature>
<dbReference type="Pfam" id="PF24681">
    <property type="entry name" value="Kelch_KLHDC2_KLHL20_DRC7"/>
    <property type="match status" value="1"/>
</dbReference>
<keyword evidence="4" id="KW-0812">Transmembrane</keyword>
<name>A0ABQ7JNV3_9FUNG</name>
<sequence length="411" mass="44098">MTVYTISTGATRSSFIPTTLVNVQISYSFAWCQSKKAFILFTGDATTGNPFFEYTPSSDHWTNMASASSGAIPTFRLRSCMVSAYNGTKMLLFGGDTGSASVATLSILDVKTMKWSEAKDAPDTRSDMACSVSGDNFIIWGGYKKNIADIIVGVPATPLIYNLATGDWSTKYVRGNSHNPTGSGEPPGVTDAGEKTGGGGTKSNSAAIGGGVAGGLVVIAVIAFLAVRRLRQKRDRNYIDTKHSEAVSQYDHALPSLEHTYDAPVSTAYLQGKPVQQPDIINNPQYTYVGSPQSGATKHPPAGSSDTRSHSALVLPRLNLTEIPRNPQSHIQQLQCELARSQKQLALQTSKNPKYDPNVLPTAGHTSLRDPQGAGELSTAVHPRVDQHELARKIEAMQAELQDLQAQLKLS</sequence>
<keyword evidence="4" id="KW-0472">Membrane</keyword>
<feature type="transmembrane region" description="Helical" evidence="4">
    <location>
        <begin position="206"/>
        <end position="227"/>
    </location>
</feature>
<evidence type="ECO:0000256" key="4">
    <source>
        <dbReference type="SAM" id="Phobius"/>
    </source>
</evidence>
<dbReference type="InterPro" id="IPR015915">
    <property type="entry name" value="Kelch-typ_b-propeller"/>
</dbReference>
<keyword evidence="1" id="KW-0880">Kelch repeat</keyword>
<accession>A0ABQ7JNV3</accession>
<evidence type="ECO:0000256" key="3">
    <source>
        <dbReference type="SAM" id="MobiDB-lite"/>
    </source>
</evidence>
<dbReference type="SUPFAM" id="SSF50965">
    <property type="entry name" value="Galactose oxidase, central domain"/>
    <property type="match status" value="1"/>
</dbReference>
<dbReference type="Proteomes" id="UP001194696">
    <property type="component" value="Unassembled WGS sequence"/>
</dbReference>
<evidence type="ECO:0000313" key="6">
    <source>
        <dbReference type="Proteomes" id="UP001194696"/>
    </source>
</evidence>
<protein>
    <recommendedName>
        <fullName evidence="7">Galactose oxidase</fullName>
    </recommendedName>
</protein>
<evidence type="ECO:0000256" key="1">
    <source>
        <dbReference type="ARBA" id="ARBA00022441"/>
    </source>
</evidence>
<organism evidence="5 6">
    <name type="scientific">Linnemannia gamsii</name>
    <dbReference type="NCBI Taxonomy" id="64522"/>
    <lineage>
        <taxon>Eukaryota</taxon>
        <taxon>Fungi</taxon>
        <taxon>Fungi incertae sedis</taxon>
        <taxon>Mucoromycota</taxon>
        <taxon>Mortierellomycotina</taxon>
        <taxon>Mortierellomycetes</taxon>
        <taxon>Mortierellales</taxon>
        <taxon>Mortierellaceae</taxon>
        <taxon>Linnemannia</taxon>
    </lineage>
</organism>
<keyword evidence="2" id="KW-0677">Repeat</keyword>